<dbReference type="EMBL" id="LS483460">
    <property type="protein sequence ID" value="SQI00499.1"/>
    <property type="molecule type" value="Genomic_DNA"/>
</dbReference>
<evidence type="ECO:0000256" key="1">
    <source>
        <dbReference type="ARBA" id="ARBA00008857"/>
    </source>
</evidence>
<dbReference type="Gene3D" id="1.10.443.10">
    <property type="entry name" value="Intergrase catalytic core"/>
    <property type="match status" value="1"/>
</dbReference>
<keyword evidence="3" id="KW-0233">DNA recombination</keyword>
<evidence type="ECO:0000259" key="4">
    <source>
        <dbReference type="PROSITE" id="PS51898"/>
    </source>
</evidence>
<feature type="domain" description="Tyr recombinase" evidence="4">
    <location>
        <begin position="195"/>
        <end position="402"/>
    </location>
</feature>
<dbReference type="Pfam" id="PF00589">
    <property type="entry name" value="Phage_integrase"/>
    <property type="match status" value="1"/>
</dbReference>
<name>A0A2X4RF11_9CORY</name>
<dbReference type="GO" id="GO:0006310">
    <property type="term" value="P:DNA recombination"/>
    <property type="evidence" value="ECO:0007669"/>
    <property type="project" value="UniProtKB-KW"/>
</dbReference>
<evidence type="ECO:0000256" key="3">
    <source>
        <dbReference type="ARBA" id="ARBA00023172"/>
    </source>
</evidence>
<dbReference type="PANTHER" id="PTHR30349:SF41">
    <property type="entry name" value="INTEGRASE_RECOMBINASE PROTEIN MJ0367-RELATED"/>
    <property type="match status" value="1"/>
</dbReference>
<accession>A0A2X4RF11</accession>
<evidence type="ECO:0000313" key="6">
    <source>
        <dbReference type="Proteomes" id="UP000249264"/>
    </source>
</evidence>
<proteinExistence type="inferred from homology"/>
<dbReference type="KEGG" id="cmin:NCTC10288_01816"/>
<keyword evidence="2" id="KW-0238">DNA-binding</keyword>
<dbReference type="InterPro" id="IPR050090">
    <property type="entry name" value="Tyrosine_recombinase_XerCD"/>
</dbReference>
<reference evidence="5 6" key="1">
    <citation type="submission" date="2018-06" db="EMBL/GenBank/DDBJ databases">
        <authorList>
            <consortium name="Pathogen Informatics"/>
            <person name="Doyle S."/>
        </authorList>
    </citation>
    <scope>NUCLEOTIDE SEQUENCE [LARGE SCALE GENOMIC DNA]</scope>
    <source>
        <strain evidence="5 6">NCTC10288</strain>
    </source>
</reference>
<dbReference type="InterPro" id="IPR013762">
    <property type="entry name" value="Integrase-like_cat_sf"/>
</dbReference>
<dbReference type="SUPFAM" id="SSF56349">
    <property type="entry name" value="DNA breaking-rejoining enzymes"/>
    <property type="match status" value="1"/>
</dbReference>
<dbReference type="AlphaFoldDB" id="A0A2X4RF11"/>
<protein>
    <submittedName>
        <fullName evidence="5">Integrase</fullName>
    </submittedName>
</protein>
<dbReference type="CDD" id="cd00397">
    <property type="entry name" value="DNA_BRE_C"/>
    <property type="match status" value="1"/>
</dbReference>
<sequence length="412" mass="45351">MVVCMAKKQQASRAPLQPGEDTVERVLDTRTRGPFDEFFTVKNWEGRSRRFHVRAATKGEFRAKAKEMIDGYLNTSTSDWTKARRITVFIDEVSEPAVSAARLRPNTKKRYELALSQLRRQLDGLTIGDAVRFRTLERALQDIGRDHGAESARQARTVLSKYVLDQLIREGIIDHNLLRGISIDLGDTRKGSKPSQSPALTDAQYDAVVDHLVARDTSGPIPPGTDRRHTSIKKHEITVALAVLQAGTGLRISEALALTREDVTVDQGSLAVTVQAEHSKTHRGRTVPMLDARCEKFWLERIKAIGPGDPLLPAPGDKHSHWRTDNAVKACAALYKDIGVQLEDPAVSSMRSHAWRTVLNNRAIARGVPAEIRSAFFGHTEAMNARNYTDLTDVSAMQSALEGGALGGALGA</sequence>
<dbReference type="InterPro" id="IPR002104">
    <property type="entry name" value="Integrase_catalytic"/>
</dbReference>
<dbReference type="PROSITE" id="PS51898">
    <property type="entry name" value="TYR_RECOMBINASE"/>
    <property type="match status" value="1"/>
</dbReference>
<dbReference type="InterPro" id="IPR011010">
    <property type="entry name" value="DNA_brk_join_enz"/>
</dbReference>
<dbReference type="Gene3D" id="1.10.150.130">
    <property type="match status" value="1"/>
</dbReference>
<comment type="similarity">
    <text evidence="1">Belongs to the 'phage' integrase family.</text>
</comment>
<evidence type="ECO:0000313" key="5">
    <source>
        <dbReference type="EMBL" id="SQI00499.1"/>
    </source>
</evidence>
<dbReference type="GO" id="GO:0003677">
    <property type="term" value="F:DNA binding"/>
    <property type="evidence" value="ECO:0007669"/>
    <property type="project" value="UniProtKB-KW"/>
</dbReference>
<organism evidence="5 6">
    <name type="scientific">Corynebacterium minutissimum</name>
    <dbReference type="NCBI Taxonomy" id="38301"/>
    <lineage>
        <taxon>Bacteria</taxon>
        <taxon>Bacillati</taxon>
        <taxon>Actinomycetota</taxon>
        <taxon>Actinomycetes</taxon>
        <taxon>Mycobacteriales</taxon>
        <taxon>Corynebacteriaceae</taxon>
        <taxon>Corynebacterium</taxon>
    </lineage>
</organism>
<dbReference type="Proteomes" id="UP000249264">
    <property type="component" value="Chromosome 1"/>
</dbReference>
<dbReference type="InterPro" id="IPR010998">
    <property type="entry name" value="Integrase_recombinase_N"/>
</dbReference>
<evidence type="ECO:0000256" key="2">
    <source>
        <dbReference type="ARBA" id="ARBA00023125"/>
    </source>
</evidence>
<gene>
    <name evidence="5" type="primary">int3</name>
    <name evidence="5" type="ORF">NCTC10288_01816</name>
</gene>
<dbReference type="GO" id="GO:0015074">
    <property type="term" value="P:DNA integration"/>
    <property type="evidence" value="ECO:0007669"/>
    <property type="project" value="InterPro"/>
</dbReference>
<dbReference type="PANTHER" id="PTHR30349">
    <property type="entry name" value="PHAGE INTEGRASE-RELATED"/>
    <property type="match status" value="1"/>
</dbReference>